<organism evidence="1 2">
    <name type="scientific">Pluteus cervinus</name>
    <dbReference type="NCBI Taxonomy" id="181527"/>
    <lineage>
        <taxon>Eukaryota</taxon>
        <taxon>Fungi</taxon>
        <taxon>Dikarya</taxon>
        <taxon>Basidiomycota</taxon>
        <taxon>Agaricomycotina</taxon>
        <taxon>Agaricomycetes</taxon>
        <taxon>Agaricomycetidae</taxon>
        <taxon>Agaricales</taxon>
        <taxon>Pluteineae</taxon>
        <taxon>Pluteaceae</taxon>
        <taxon>Pluteus</taxon>
    </lineage>
</organism>
<evidence type="ECO:0000313" key="2">
    <source>
        <dbReference type="Proteomes" id="UP000308600"/>
    </source>
</evidence>
<evidence type="ECO:0000313" key="1">
    <source>
        <dbReference type="EMBL" id="TFK60736.1"/>
    </source>
</evidence>
<protein>
    <submittedName>
        <fullName evidence="1">Uncharacterized protein</fullName>
    </submittedName>
</protein>
<proteinExistence type="predicted"/>
<dbReference type="Proteomes" id="UP000308600">
    <property type="component" value="Unassembled WGS sequence"/>
</dbReference>
<accession>A0ACD3A508</accession>
<sequence>MSSKTPQAFSYERFLQEVDSLSLNPTFTQVSLSASERMALVDYSRGNPHAVLAGTPVSENVAQLQDAEDKDFSMDGVEDERYSVTSSIMSVERHLLGPGSTSSANMLSAAGVLRSGDSSIRERCDRTRDWALSQFLLDDARAQNIRGANHRVFPCERGWEKDRDHFCGSLSHVGSAGFDDSRFKNGELVYEMSAGPAGSDPGSFPILKVAPSVAQASPRSSGRSGWRLLGLAPEDVDNVRGFVVIGIASIDLRSRCCWIDRARFDDPYVWRISGSAT</sequence>
<gene>
    <name evidence="1" type="ORF">BDN72DRAFT_864126</name>
</gene>
<keyword evidence="2" id="KW-1185">Reference proteome</keyword>
<dbReference type="EMBL" id="ML208738">
    <property type="protein sequence ID" value="TFK60736.1"/>
    <property type="molecule type" value="Genomic_DNA"/>
</dbReference>
<reference evidence="1 2" key="1">
    <citation type="journal article" date="2019" name="Nat. Ecol. Evol.">
        <title>Megaphylogeny resolves global patterns of mushroom evolution.</title>
        <authorList>
            <person name="Varga T."/>
            <person name="Krizsan K."/>
            <person name="Foldi C."/>
            <person name="Dima B."/>
            <person name="Sanchez-Garcia M."/>
            <person name="Sanchez-Ramirez S."/>
            <person name="Szollosi G.J."/>
            <person name="Szarkandi J.G."/>
            <person name="Papp V."/>
            <person name="Albert L."/>
            <person name="Andreopoulos W."/>
            <person name="Angelini C."/>
            <person name="Antonin V."/>
            <person name="Barry K.W."/>
            <person name="Bougher N.L."/>
            <person name="Buchanan P."/>
            <person name="Buyck B."/>
            <person name="Bense V."/>
            <person name="Catcheside P."/>
            <person name="Chovatia M."/>
            <person name="Cooper J."/>
            <person name="Damon W."/>
            <person name="Desjardin D."/>
            <person name="Finy P."/>
            <person name="Geml J."/>
            <person name="Haridas S."/>
            <person name="Hughes K."/>
            <person name="Justo A."/>
            <person name="Karasinski D."/>
            <person name="Kautmanova I."/>
            <person name="Kiss B."/>
            <person name="Kocsube S."/>
            <person name="Kotiranta H."/>
            <person name="LaButti K.M."/>
            <person name="Lechner B.E."/>
            <person name="Liimatainen K."/>
            <person name="Lipzen A."/>
            <person name="Lukacs Z."/>
            <person name="Mihaltcheva S."/>
            <person name="Morgado L.N."/>
            <person name="Niskanen T."/>
            <person name="Noordeloos M.E."/>
            <person name="Ohm R.A."/>
            <person name="Ortiz-Santana B."/>
            <person name="Ovrebo C."/>
            <person name="Racz N."/>
            <person name="Riley R."/>
            <person name="Savchenko A."/>
            <person name="Shiryaev A."/>
            <person name="Soop K."/>
            <person name="Spirin V."/>
            <person name="Szebenyi C."/>
            <person name="Tomsovsky M."/>
            <person name="Tulloss R.E."/>
            <person name="Uehling J."/>
            <person name="Grigoriev I.V."/>
            <person name="Vagvolgyi C."/>
            <person name="Papp T."/>
            <person name="Martin F.M."/>
            <person name="Miettinen O."/>
            <person name="Hibbett D.S."/>
            <person name="Nagy L.G."/>
        </authorList>
    </citation>
    <scope>NUCLEOTIDE SEQUENCE [LARGE SCALE GENOMIC DNA]</scope>
    <source>
        <strain evidence="1 2">NL-1719</strain>
    </source>
</reference>
<name>A0ACD3A508_9AGAR</name>